<sequence length="424" mass="44962">MRFILFCIAAFVLPFSSSPAQPLAPRTVAENVASLIEDNFFDETRAGTIAAEIRSASASGSWDGISEPLLLASALTEVIAPHDGHFRVTWSRPEGDTGGGAAGRRLYGFDDRIVRSGYGFRQTGILPGNIGYIDMVFFAHFDFDNPDGPAWASANAALALVSATDAVIIDLRDNGGGSPAMVGYLISAFTPPDAPIYNIFHSRSGTESEAPGVFHPAPRLDVPLYILTSARTASAAEALAYTLQAAGRATVVGEASAGGANPGTTFDAGNGFEVFISTGSPINAITGTNWEGSGVVPDIAVPSEEALRRGQLAALNAIAENGDPAFRLDREWARSALEPVPDIDQDLSTFVGDYGRAAITLDETGLLLRQGRRPVRRLVPVAPGLFRRAADPLQRYRILSDETGMVTALEILRSDGAVSRLRRD</sequence>
<comment type="caution">
    <text evidence="3">The sequence shown here is derived from an EMBL/GenBank/DDBJ whole genome shotgun (WGS) entry which is preliminary data.</text>
</comment>
<dbReference type="CDD" id="cd07563">
    <property type="entry name" value="Peptidase_S41_IRBP"/>
    <property type="match status" value="1"/>
</dbReference>
<dbReference type="AlphaFoldDB" id="A0A3D9FC65"/>
<accession>A0A3D9FC65</accession>
<gene>
    <name evidence="3" type="ORF">DFR46_0391</name>
</gene>
<dbReference type="OrthoDB" id="9758793at2"/>
<evidence type="ECO:0000313" key="3">
    <source>
        <dbReference type="EMBL" id="RED15400.1"/>
    </source>
</evidence>
<evidence type="ECO:0000313" key="4">
    <source>
        <dbReference type="Proteomes" id="UP000256310"/>
    </source>
</evidence>
<dbReference type="SUPFAM" id="SSF52096">
    <property type="entry name" value="ClpP/crotonase"/>
    <property type="match status" value="1"/>
</dbReference>
<feature type="domain" description="Tail specific protease" evidence="2">
    <location>
        <begin position="112"/>
        <end position="302"/>
    </location>
</feature>
<keyword evidence="1" id="KW-0732">Signal</keyword>
<evidence type="ECO:0000256" key="1">
    <source>
        <dbReference type="SAM" id="SignalP"/>
    </source>
</evidence>
<protein>
    <submittedName>
        <fullName evidence="3">Peptidase S41-like protein</fullName>
    </submittedName>
</protein>
<feature type="chain" id="PRO_5017595382" evidence="1">
    <location>
        <begin position="21"/>
        <end position="424"/>
    </location>
</feature>
<dbReference type="Gene3D" id="3.90.226.10">
    <property type="entry name" value="2-enoyl-CoA Hydratase, Chain A, domain 1"/>
    <property type="match status" value="1"/>
</dbReference>
<keyword evidence="4" id="KW-1185">Reference proteome</keyword>
<organism evidence="3 4">
    <name type="scientific">Parasphingopyxis lamellibrachiae</name>
    <dbReference type="NCBI Taxonomy" id="680125"/>
    <lineage>
        <taxon>Bacteria</taxon>
        <taxon>Pseudomonadati</taxon>
        <taxon>Pseudomonadota</taxon>
        <taxon>Alphaproteobacteria</taxon>
        <taxon>Sphingomonadales</taxon>
        <taxon>Sphingomonadaceae</taxon>
        <taxon>Parasphingopyxis</taxon>
    </lineage>
</organism>
<name>A0A3D9FC65_9SPHN</name>
<proteinExistence type="predicted"/>
<dbReference type="Proteomes" id="UP000256310">
    <property type="component" value="Unassembled WGS sequence"/>
</dbReference>
<dbReference type="InterPro" id="IPR029045">
    <property type="entry name" value="ClpP/crotonase-like_dom_sf"/>
</dbReference>
<dbReference type="GO" id="GO:0008236">
    <property type="term" value="F:serine-type peptidase activity"/>
    <property type="evidence" value="ECO:0007669"/>
    <property type="project" value="InterPro"/>
</dbReference>
<dbReference type="InterPro" id="IPR005151">
    <property type="entry name" value="Tail-specific_protease"/>
</dbReference>
<dbReference type="RefSeq" id="WP_116234926.1">
    <property type="nucleotide sequence ID" value="NZ_QRDP01000004.1"/>
</dbReference>
<feature type="signal peptide" evidence="1">
    <location>
        <begin position="1"/>
        <end position="20"/>
    </location>
</feature>
<dbReference type="PANTHER" id="PTHR11261:SF3">
    <property type="entry name" value="RETINOL-BINDING PROTEIN 3"/>
    <property type="match status" value="1"/>
</dbReference>
<dbReference type="EMBL" id="QRDP01000004">
    <property type="protein sequence ID" value="RED15400.1"/>
    <property type="molecule type" value="Genomic_DNA"/>
</dbReference>
<reference evidence="3 4" key="1">
    <citation type="submission" date="2018-07" db="EMBL/GenBank/DDBJ databases">
        <title>Genomic Encyclopedia of Type Strains, Phase IV (KMG-IV): sequencing the most valuable type-strain genomes for metagenomic binning, comparative biology and taxonomic classification.</title>
        <authorList>
            <person name="Goeker M."/>
        </authorList>
    </citation>
    <scope>NUCLEOTIDE SEQUENCE [LARGE SCALE GENOMIC DNA]</scope>
    <source>
        <strain evidence="3 4">DSM 26725</strain>
    </source>
</reference>
<evidence type="ECO:0000259" key="2">
    <source>
        <dbReference type="SMART" id="SM00245"/>
    </source>
</evidence>
<dbReference type="Gene3D" id="3.30.750.44">
    <property type="match status" value="1"/>
</dbReference>
<dbReference type="Pfam" id="PF03572">
    <property type="entry name" value="Peptidase_S41"/>
    <property type="match status" value="1"/>
</dbReference>
<dbReference type="GO" id="GO:0006508">
    <property type="term" value="P:proteolysis"/>
    <property type="evidence" value="ECO:0007669"/>
    <property type="project" value="InterPro"/>
</dbReference>
<dbReference type="PANTHER" id="PTHR11261">
    <property type="entry name" value="INTERPHOTORECEPTOR RETINOID-BINDING PROTEIN"/>
    <property type="match status" value="1"/>
</dbReference>
<dbReference type="SMART" id="SM00245">
    <property type="entry name" value="TSPc"/>
    <property type="match status" value="1"/>
</dbReference>